<feature type="binding site" evidence="2">
    <location>
        <position position="96"/>
    </location>
    <ligand>
        <name>Fe cation</name>
        <dbReference type="ChEBI" id="CHEBI:24875"/>
    </ligand>
</feature>
<dbReference type="InterPro" id="IPR036821">
    <property type="entry name" value="Peptide_deformylase_sf"/>
</dbReference>
<keyword evidence="2" id="KW-0408">Iron</keyword>
<dbReference type="GO" id="GO:0046872">
    <property type="term" value="F:metal ion binding"/>
    <property type="evidence" value="ECO:0007669"/>
    <property type="project" value="UniProtKB-KW"/>
</dbReference>
<dbReference type="Pfam" id="PF01327">
    <property type="entry name" value="Pep_deformylase"/>
    <property type="match status" value="1"/>
</dbReference>
<evidence type="ECO:0000256" key="1">
    <source>
        <dbReference type="ARBA" id="ARBA00010759"/>
    </source>
</evidence>
<comment type="catalytic activity">
    <reaction evidence="2">
        <text>N-terminal N-formyl-L-methionyl-[peptide] + H2O = N-terminal L-methionyl-[peptide] + formate</text>
        <dbReference type="Rhea" id="RHEA:24420"/>
        <dbReference type="Rhea" id="RHEA-COMP:10639"/>
        <dbReference type="Rhea" id="RHEA-COMP:10640"/>
        <dbReference type="ChEBI" id="CHEBI:15377"/>
        <dbReference type="ChEBI" id="CHEBI:15740"/>
        <dbReference type="ChEBI" id="CHEBI:49298"/>
        <dbReference type="ChEBI" id="CHEBI:64731"/>
        <dbReference type="EC" id="3.5.1.88"/>
    </reaction>
</comment>
<keyword evidence="2" id="KW-0479">Metal-binding</keyword>
<keyword evidence="2" id="KW-0648">Protein biosynthesis</keyword>
<comment type="caution">
    <text evidence="3">The sequence shown here is derived from an EMBL/GenBank/DDBJ whole genome shotgun (WGS) entry which is preliminary data.</text>
</comment>
<dbReference type="GO" id="GO:0006412">
    <property type="term" value="P:translation"/>
    <property type="evidence" value="ECO:0007669"/>
    <property type="project" value="UniProtKB-UniRule"/>
</dbReference>
<gene>
    <name evidence="2" type="primary">def</name>
    <name evidence="3" type="ORF">XU08_C0005G0004</name>
</gene>
<organism evidence="3 4">
    <name type="scientific">candidate division WWE3 bacterium CSP1-7</name>
    <dbReference type="NCBI Taxonomy" id="1576480"/>
    <lineage>
        <taxon>Bacteria</taxon>
        <taxon>Katanobacteria</taxon>
    </lineage>
</organism>
<dbReference type="HAMAP" id="MF_00163">
    <property type="entry name" value="Pep_deformylase"/>
    <property type="match status" value="1"/>
</dbReference>
<dbReference type="PRINTS" id="PR01576">
    <property type="entry name" value="PDEFORMYLASE"/>
</dbReference>
<feature type="binding site" evidence="2">
    <location>
        <position position="138"/>
    </location>
    <ligand>
        <name>Fe cation</name>
        <dbReference type="ChEBI" id="CHEBI:24875"/>
    </ligand>
</feature>
<dbReference type="CDD" id="cd00487">
    <property type="entry name" value="Pep_deformylase"/>
    <property type="match status" value="1"/>
</dbReference>
<name>A0A0T5ZWV2_UNCKA</name>
<comment type="similarity">
    <text evidence="1 2">Belongs to the polypeptide deformylase family.</text>
</comment>
<dbReference type="EMBL" id="LDXK01000005">
    <property type="protein sequence ID" value="KRT67247.1"/>
    <property type="molecule type" value="Genomic_DNA"/>
</dbReference>
<dbReference type="SUPFAM" id="SSF56420">
    <property type="entry name" value="Peptide deformylase"/>
    <property type="match status" value="1"/>
</dbReference>
<feature type="binding site" evidence="2">
    <location>
        <position position="142"/>
    </location>
    <ligand>
        <name>Fe cation</name>
        <dbReference type="ChEBI" id="CHEBI:24875"/>
    </ligand>
</feature>
<dbReference type="EC" id="3.5.1.88" evidence="2"/>
<dbReference type="PATRIC" id="fig|1576480.3.peg.547"/>
<dbReference type="Gene3D" id="3.90.45.10">
    <property type="entry name" value="Peptide deformylase"/>
    <property type="match status" value="1"/>
</dbReference>
<sequence length="172" mass="19382">MKIVTNPNKILNQPTRKVAKFDDNLHRTVREMEEILRNQRNPEGVGLSANQVGLDLRLAVVRLNPDEQDSAAHFLTIINPEITSRSTGQEGEYEGCLSIPNQYGPVVRSKAVTVRFQNLKGETLTIKATDFLARIFQHEIDHLDGELITARSAGPFLTETELEEKFREKKSG</sequence>
<dbReference type="STRING" id="1576480.XU08_C0005G0004"/>
<keyword evidence="2" id="KW-0378">Hydrolase</keyword>
<evidence type="ECO:0000256" key="2">
    <source>
        <dbReference type="HAMAP-Rule" id="MF_00163"/>
    </source>
</evidence>
<dbReference type="PANTHER" id="PTHR10458">
    <property type="entry name" value="PEPTIDE DEFORMYLASE"/>
    <property type="match status" value="1"/>
</dbReference>
<proteinExistence type="inferred from homology"/>
<dbReference type="InterPro" id="IPR023635">
    <property type="entry name" value="Peptide_deformylase"/>
</dbReference>
<dbReference type="NCBIfam" id="TIGR00079">
    <property type="entry name" value="pept_deformyl"/>
    <property type="match status" value="1"/>
</dbReference>
<feature type="active site" evidence="2">
    <location>
        <position position="139"/>
    </location>
</feature>
<evidence type="ECO:0000313" key="3">
    <source>
        <dbReference type="EMBL" id="KRT67247.1"/>
    </source>
</evidence>
<protein>
    <recommendedName>
        <fullName evidence="2">Peptide deformylase</fullName>
        <shortName evidence="2">PDF</shortName>
        <ecNumber evidence="2">3.5.1.88</ecNumber>
    </recommendedName>
    <alternativeName>
        <fullName evidence="2">Polypeptide deformylase</fullName>
    </alternativeName>
</protein>
<dbReference type="GO" id="GO:0042586">
    <property type="term" value="F:peptide deformylase activity"/>
    <property type="evidence" value="ECO:0007669"/>
    <property type="project" value="UniProtKB-UniRule"/>
</dbReference>
<comment type="cofactor">
    <cofactor evidence="2">
        <name>Fe(2+)</name>
        <dbReference type="ChEBI" id="CHEBI:29033"/>
    </cofactor>
    <text evidence="2">Binds 1 Fe(2+) ion.</text>
</comment>
<dbReference type="AlphaFoldDB" id="A0A0T5ZWV2"/>
<evidence type="ECO:0000313" key="4">
    <source>
        <dbReference type="Proteomes" id="UP000051297"/>
    </source>
</evidence>
<comment type="function">
    <text evidence="2">Removes the formyl group from the N-terminal Met of newly synthesized proteins. Requires at least a dipeptide for an efficient rate of reaction. N-terminal L-methionine is a prerequisite for activity but the enzyme has broad specificity at other positions.</text>
</comment>
<dbReference type="NCBIfam" id="NF001159">
    <property type="entry name" value="PRK00150.1-3"/>
    <property type="match status" value="1"/>
</dbReference>
<dbReference type="Proteomes" id="UP000051297">
    <property type="component" value="Unassembled WGS sequence"/>
</dbReference>
<dbReference type="PANTHER" id="PTHR10458:SF22">
    <property type="entry name" value="PEPTIDE DEFORMYLASE"/>
    <property type="match status" value="1"/>
</dbReference>
<accession>A0A0T5ZWV2</accession>
<reference evidence="3 4" key="1">
    <citation type="submission" date="2015-05" db="EMBL/GenBank/DDBJ databases">
        <title>Critical biogeochemical functions in the subsurface are associated with bacteria from new phyla and little studied lineages.</title>
        <authorList>
            <person name="Hug L.A."/>
            <person name="Thomas B.C."/>
            <person name="Sharon I."/>
            <person name="Brown C.T."/>
            <person name="Sharma R."/>
            <person name="Hettich R.L."/>
            <person name="Wilkins M.J."/>
            <person name="Williams K.H."/>
            <person name="Singh A."/>
            <person name="Banfield J.F."/>
        </authorList>
    </citation>
    <scope>NUCLEOTIDE SEQUENCE [LARGE SCALE GENOMIC DNA]</scope>
    <source>
        <strain evidence="3">CSP1-7</strain>
    </source>
</reference>
<dbReference type="PIRSF" id="PIRSF004749">
    <property type="entry name" value="Pep_def"/>
    <property type="match status" value="1"/>
</dbReference>